<evidence type="ECO:0000259" key="1">
    <source>
        <dbReference type="Pfam" id="PF26138"/>
    </source>
</evidence>
<dbReference type="Proteomes" id="UP000235220">
    <property type="component" value="Chromosome 13"/>
</dbReference>
<proteinExistence type="predicted"/>
<evidence type="ECO:0000313" key="2">
    <source>
        <dbReference type="Proteomes" id="UP000235220"/>
    </source>
</evidence>
<name>A0A2I4DNB2_JUGRE</name>
<protein>
    <submittedName>
        <fullName evidence="3">Uncharacterized protein LOC108981842</fullName>
    </submittedName>
</protein>
<dbReference type="AlphaFoldDB" id="A0A2I4DNB2"/>
<sequence>MNVNLDIDDIFPDGGLTDSHREEFAIDDLETLAFLEWGHHYILEVLNGNPRNSRKLFRMEVDAFRALCSLLRSNRFLNDTRKGVTVEEQLGMFTLVVATGDEQRIVGHRFQHSTETIKSHVRKVMQALCRLGTHLIYPTHTFGVHPTIVGNSRNYPWFEGCIGAIDGTMIDAIVPVEVREACRNRHEMMTSNGWLFENWRNMELNPSGRACSDVAASARHPDMTVESARVMAAIRNDIAIRMWEARGGH</sequence>
<dbReference type="PANTHER" id="PTHR22930">
    <property type="match status" value="1"/>
</dbReference>
<reference evidence="3" key="1">
    <citation type="submission" date="2025-08" db="UniProtKB">
        <authorList>
            <consortium name="RefSeq"/>
        </authorList>
    </citation>
    <scope>IDENTIFICATION</scope>
    <source>
        <tissue evidence="3">Leaves</tissue>
    </source>
</reference>
<organism evidence="2 3">
    <name type="scientific">Juglans regia</name>
    <name type="common">English walnut</name>
    <dbReference type="NCBI Taxonomy" id="51240"/>
    <lineage>
        <taxon>Eukaryota</taxon>
        <taxon>Viridiplantae</taxon>
        <taxon>Streptophyta</taxon>
        <taxon>Embryophyta</taxon>
        <taxon>Tracheophyta</taxon>
        <taxon>Spermatophyta</taxon>
        <taxon>Magnoliopsida</taxon>
        <taxon>eudicotyledons</taxon>
        <taxon>Gunneridae</taxon>
        <taxon>Pentapetalae</taxon>
        <taxon>rosids</taxon>
        <taxon>fabids</taxon>
        <taxon>Fagales</taxon>
        <taxon>Juglandaceae</taxon>
        <taxon>Juglans</taxon>
    </lineage>
</organism>
<dbReference type="GeneID" id="108981842"/>
<dbReference type="KEGG" id="jre:108981842"/>
<evidence type="ECO:0000313" key="3">
    <source>
        <dbReference type="RefSeq" id="XP_018808639.1"/>
    </source>
</evidence>
<keyword evidence="2" id="KW-1185">Reference proteome</keyword>
<dbReference type="Gramene" id="Jr13_26550_p1">
    <property type="protein sequence ID" value="cds.Jr13_26550_p1"/>
    <property type="gene ID" value="Jr13_26550"/>
</dbReference>
<feature type="domain" description="DUF8040" evidence="1">
    <location>
        <begin position="38"/>
        <end position="130"/>
    </location>
</feature>
<dbReference type="RefSeq" id="XP_018808639.1">
    <property type="nucleotide sequence ID" value="XM_018953094.1"/>
</dbReference>
<dbReference type="InterPro" id="IPR045249">
    <property type="entry name" value="HARBI1-like"/>
</dbReference>
<gene>
    <name evidence="3" type="primary">LOC108981842</name>
</gene>
<accession>A0A2I4DNB2</accession>
<dbReference type="STRING" id="51240.A0A2I4DNB2"/>
<dbReference type="InterPro" id="IPR058353">
    <property type="entry name" value="DUF8040"/>
</dbReference>
<dbReference type="PANTHER" id="PTHR22930:SF228">
    <property type="entry name" value="PROTEIN ALP1-LIKE"/>
    <property type="match status" value="1"/>
</dbReference>
<dbReference type="OrthoDB" id="785423at2759"/>
<dbReference type="Pfam" id="PF26138">
    <property type="entry name" value="DUF8040"/>
    <property type="match status" value="1"/>
</dbReference>